<accession>A0A1H1VTA3</accession>
<dbReference type="OrthoDB" id="7688673at2"/>
<keyword evidence="4" id="KW-0238">DNA-binding</keyword>
<dbReference type="Pfam" id="PF08220">
    <property type="entry name" value="HTH_DeoR"/>
    <property type="match status" value="1"/>
</dbReference>
<dbReference type="AlphaFoldDB" id="A0A1H1VTA3"/>
<evidence type="ECO:0000256" key="2">
    <source>
        <dbReference type="ARBA" id="ARBA00022491"/>
    </source>
</evidence>
<evidence type="ECO:0000313" key="8">
    <source>
        <dbReference type="EMBL" id="SDS87962.1"/>
    </source>
</evidence>
<dbReference type="SMART" id="SM01134">
    <property type="entry name" value="DeoRC"/>
    <property type="match status" value="1"/>
</dbReference>
<reference evidence="8" key="1">
    <citation type="submission" date="2016-10" db="EMBL/GenBank/DDBJ databases">
        <authorList>
            <person name="Varghese N."/>
            <person name="Submissions S."/>
        </authorList>
    </citation>
    <scope>NUCLEOTIDE SEQUENCE [LARGE SCALE GENOMIC DNA]</scope>
    <source>
        <strain evidence="8">DSM 22082</strain>
    </source>
</reference>
<dbReference type="SUPFAM" id="SSF100950">
    <property type="entry name" value="NagB/RpiA/CoA transferase-like"/>
    <property type="match status" value="1"/>
</dbReference>
<dbReference type="RefSeq" id="WP_092106951.1">
    <property type="nucleotide sequence ID" value="NZ_LT629739.1"/>
</dbReference>
<dbReference type="SUPFAM" id="SSF46785">
    <property type="entry name" value="Winged helix' DNA-binding domain"/>
    <property type="match status" value="1"/>
</dbReference>
<dbReference type="InterPro" id="IPR014036">
    <property type="entry name" value="DeoR-like_C"/>
</dbReference>
<evidence type="ECO:0000259" key="7">
    <source>
        <dbReference type="PROSITE" id="PS51000"/>
    </source>
</evidence>
<evidence type="ECO:0000313" key="9">
    <source>
        <dbReference type="Proteomes" id="UP000199700"/>
    </source>
</evidence>
<keyword evidence="5" id="KW-0804">Transcription</keyword>
<dbReference type="PROSITE" id="PS00894">
    <property type="entry name" value="HTH_DEOR_1"/>
    <property type="match status" value="1"/>
</dbReference>
<dbReference type="Gene3D" id="3.40.50.1360">
    <property type="match status" value="1"/>
</dbReference>
<dbReference type="PRINTS" id="PR00037">
    <property type="entry name" value="HTHLACR"/>
</dbReference>
<dbReference type="Proteomes" id="UP000199700">
    <property type="component" value="Chromosome"/>
</dbReference>
<dbReference type="Pfam" id="PF00455">
    <property type="entry name" value="DeoRC"/>
    <property type="match status" value="1"/>
</dbReference>
<comment type="function">
    <text evidence="6">Repressor of the lactose catabolism operon. Galactose-6-phosphate is the inducer.</text>
</comment>
<evidence type="ECO:0000256" key="1">
    <source>
        <dbReference type="ARBA" id="ARBA00021390"/>
    </source>
</evidence>
<dbReference type="PANTHER" id="PTHR30363">
    <property type="entry name" value="HTH-TYPE TRANSCRIPTIONAL REGULATOR SRLR-RELATED"/>
    <property type="match status" value="1"/>
</dbReference>
<dbReference type="GO" id="GO:0003700">
    <property type="term" value="F:DNA-binding transcription factor activity"/>
    <property type="evidence" value="ECO:0007669"/>
    <property type="project" value="InterPro"/>
</dbReference>
<dbReference type="InterPro" id="IPR037171">
    <property type="entry name" value="NagB/RpiA_transferase-like"/>
</dbReference>
<protein>
    <recommendedName>
        <fullName evidence="1">Lactose phosphotransferase system repressor</fullName>
    </recommendedName>
</protein>
<evidence type="ECO:0000256" key="3">
    <source>
        <dbReference type="ARBA" id="ARBA00023015"/>
    </source>
</evidence>
<evidence type="ECO:0000256" key="4">
    <source>
        <dbReference type="ARBA" id="ARBA00023125"/>
    </source>
</evidence>
<dbReference type="PANTHER" id="PTHR30363:SF4">
    <property type="entry name" value="GLYCEROL-3-PHOSPHATE REGULON REPRESSOR"/>
    <property type="match status" value="1"/>
</dbReference>
<keyword evidence="9" id="KW-1185">Reference proteome</keyword>
<name>A0A1H1VTA3_BRESA</name>
<dbReference type="InterPro" id="IPR001034">
    <property type="entry name" value="DeoR_HTH"/>
</dbReference>
<feature type="domain" description="HTH deoR-type" evidence="7">
    <location>
        <begin position="3"/>
        <end position="58"/>
    </location>
</feature>
<proteinExistence type="predicted"/>
<dbReference type="InterPro" id="IPR036388">
    <property type="entry name" value="WH-like_DNA-bd_sf"/>
</dbReference>
<dbReference type="GO" id="GO:0003677">
    <property type="term" value="F:DNA binding"/>
    <property type="evidence" value="ECO:0007669"/>
    <property type="project" value="UniProtKB-KW"/>
</dbReference>
<dbReference type="STRING" id="629680.SAMN04489751_3121"/>
<dbReference type="SMART" id="SM00420">
    <property type="entry name" value="HTH_DEOR"/>
    <property type="match status" value="1"/>
</dbReference>
<gene>
    <name evidence="8" type="ORF">SAMN04489751_3121</name>
</gene>
<keyword evidence="3" id="KW-0805">Transcription regulation</keyword>
<dbReference type="InterPro" id="IPR050313">
    <property type="entry name" value="Carb_Metab_HTH_regulators"/>
</dbReference>
<evidence type="ECO:0000256" key="6">
    <source>
        <dbReference type="ARBA" id="ARBA00024937"/>
    </source>
</evidence>
<keyword evidence="2" id="KW-0678">Repressor</keyword>
<dbReference type="InterPro" id="IPR036390">
    <property type="entry name" value="WH_DNA-bd_sf"/>
</dbReference>
<evidence type="ECO:0000256" key="5">
    <source>
        <dbReference type="ARBA" id="ARBA00023163"/>
    </source>
</evidence>
<dbReference type="Gene3D" id="1.10.10.10">
    <property type="entry name" value="Winged helix-like DNA-binding domain superfamily/Winged helix DNA-binding domain"/>
    <property type="match status" value="1"/>
</dbReference>
<dbReference type="EMBL" id="LT629739">
    <property type="protein sequence ID" value="SDS87962.1"/>
    <property type="molecule type" value="Genomic_DNA"/>
</dbReference>
<dbReference type="PROSITE" id="PS51000">
    <property type="entry name" value="HTH_DEOR_2"/>
    <property type="match status" value="1"/>
</dbReference>
<sequence length="264" mass="28313">MFAEERQRRIADLVSDTGRVNVTDLAHDFQITTETVRRDLAALERAGALQRVHGGAVAPRSHSLEEPAFDDREVHNLGQKTAIAHAALGLLRETMSISLDGGTTCAALSLAIAQESQERRSSEVPPRELRVVTNSLSVIDNLANVPGVEIFVLPGRFRPITRAVVGPQTIASIGEHHVDLALVGTNGLSPDGFSTPDHDEAATKSAFVQAGREVAVLADSAKFGAVSLVRFAPVDRVDYLITDAQPRPPLSDHLQNAKVEVITS</sequence>
<dbReference type="InterPro" id="IPR018356">
    <property type="entry name" value="Tscrpt_reg_HTH_DeoR_CS"/>
</dbReference>
<organism evidence="8 9">
    <name type="scientific">Brevibacterium sandarakinum</name>
    <dbReference type="NCBI Taxonomy" id="629680"/>
    <lineage>
        <taxon>Bacteria</taxon>
        <taxon>Bacillati</taxon>
        <taxon>Actinomycetota</taxon>
        <taxon>Actinomycetes</taxon>
        <taxon>Micrococcales</taxon>
        <taxon>Brevibacteriaceae</taxon>
        <taxon>Brevibacterium</taxon>
    </lineage>
</organism>